<protein>
    <submittedName>
        <fullName evidence="2">Uncharacterized protein</fullName>
    </submittedName>
</protein>
<dbReference type="EMBL" id="CP144751">
    <property type="protein sequence ID" value="WVZ83896.1"/>
    <property type="molecule type" value="Genomic_DNA"/>
</dbReference>
<dbReference type="Proteomes" id="UP001341281">
    <property type="component" value="Chromosome 07"/>
</dbReference>
<reference evidence="2 3" key="1">
    <citation type="submission" date="2024-02" db="EMBL/GenBank/DDBJ databases">
        <title>High-quality chromosome-scale genome assembly of Pensacola bahiagrass (Paspalum notatum Flugge var. saurae).</title>
        <authorList>
            <person name="Vega J.M."/>
            <person name="Podio M."/>
            <person name="Orjuela J."/>
            <person name="Siena L.A."/>
            <person name="Pessino S.C."/>
            <person name="Combes M.C."/>
            <person name="Mariac C."/>
            <person name="Albertini E."/>
            <person name="Pupilli F."/>
            <person name="Ortiz J.P.A."/>
            <person name="Leblanc O."/>
        </authorList>
    </citation>
    <scope>NUCLEOTIDE SEQUENCE [LARGE SCALE GENOMIC DNA]</scope>
    <source>
        <strain evidence="2">R1</strain>
        <tissue evidence="2">Leaf</tissue>
    </source>
</reference>
<dbReference type="AlphaFoldDB" id="A0AAQ3U1W5"/>
<keyword evidence="3" id="KW-1185">Reference proteome</keyword>
<proteinExistence type="predicted"/>
<dbReference type="InterPro" id="IPR038765">
    <property type="entry name" value="Papain-like_cys_pep_sf"/>
</dbReference>
<accession>A0AAQ3U1W5</accession>
<evidence type="ECO:0000256" key="1">
    <source>
        <dbReference type="SAM" id="MobiDB-lite"/>
    </source>
</evidence>
<evidence type="ECO:0000313" key="2">
    <source>
        <dbReference type="EMBL" id="WVZ83896.1"/>
    </source>
</evidence>
<gene>
    <name evidence="2" type="ORF">U9M48_030991</name>
</gene>
<organism evidence="2 3">
    <name type="scientific">Paspalum notatum var. saurae</name>
    <dbReference type="NCBI Taxonomy" id="547442"/>
    <lineage>
        <taxon>Eukaryota</taxon>
        <taxon>Viridiplantae</taxon>
        <taxon>Streptophyta</taxon>
        <taxon>Embryophyta</taxon>
        <taxon>Tracheophyta</taxon>
        <taxon>Spermatophyta</taxon>
        <taxon>Magnoliopsida</taxon>
        <taxon>Liliopsida</taxon>
        <taxon>Poales</taxon>
        <taxon>Poaceae</taxon>
        <taxon>PACMAD clade</taxon>
        <taxon>Panicoideae</taxon>
        <taxon>Andropogonodae</taxon>
        <taxon>Paspaleae</taxon>
        <taxon>Paspalinae</taxon>
        <taxon>Paspalum</taxon>
    </lineage>
</organism>
<dbReference type="SUPFAM" id="SSF54001">
    <property type="entry name" value="Cysteine proteinases"/>
    <property type="match status" value="1"/>
</dbReference>
<evidence type="ECO:0000313" key="3">
    <source>
        <dbReference type="Proteomes" id="UP001341281"/>
    </source>
</evidence>
<name>A0AAQ3U1W5_PASNO</name>
<feature type="region of interest" description="Disordered" evidence="1">
    <location>
        <begin position="20"/>
        <end position="45"/>
    </location>
</feature>
<sequence>MSNPNRKKFISDYERQLKKACQTKQSEARSKKDVPQLGTQKQQAQRLKSREEIQLEQFLAEAGLTAEQALHGAEASIYTWTTTGEARVAEGPANTDAVMIGVLIQHEHFFRERYVMWLDFRDIYEIYHQDTLDLSLVSCWILMEIQRCRNHGVWEVGFVDPVVVNQNVIKKWRGQCAQQGDGSNLCGYYVCEFMHTFIGQNSVKKDIEVGV</sequence>